<accession>A0A3N4LKK0</accession>
<gene>
    <name evidence="3" type="ORF">L211DRAFT_868565</name>
</gene>
<keyword evidence="2" id="KW-0812">Transmembrane</keyword>
<dbReference type="OrthoDB" id="5371734at2759"/>
<organism evidence="3 4">
    <name type="scientific">Terfezia boudieri ATCC MYA-4762</name>
    <dbReference type="NCBI Taxonomy" id="1051890"/>
    <lineage>
        <taxon>Eukaryota</taxon>
        <taxon>Fungi</taxon>
        <taxon>Dikarya</taxon>
        <taxon>Ascomycota</taxon>
        <taxon>Pezizomycotina</taxon>
        <taxon>Pezizomycetes</taxon>
        <taxon>Pezizales</taxon>
        <taxon>Pezizaceae</taxon>
        <taxon>Terfezia</taxon>
    </lineage>
</organism>
<evidence type="ECO:0000313" key="4">
    <source>
        <dbReference type="Proteomes" id="UP000267821"/>
    </source>
</evidence>
<sequence length="827" mass="90786">MSASPLSDSNSQRAYDLRTRTITYMLSAFEATNSDSATTLKPNPVLVKQEADLYPSPTGSQDADSTSQVNPDGLRFLNQVASLLVREHEVVAVLPKRSGPQAHVNVMVTTDCDPDPDEPNPRNDSPPGKTSNVGAISAELLSALEKVTTLKGMYEYLIKYRHVSFSDHVSSIECLLNRIIAPKLQLKSDRKLLLERYITFRAAPKMHRRFKSLGFTSFLQALKGLTTARIKISVAFYMQKWNITSTTLTTKNEAHEELIPAILYFADFESPESKCPYLWEQYEKNGTGADVVYTAESASEFHKVLIYSLEKAAEAVAEFTNTNRAGNLLAHDDDLLTVVEEWMRVHIGALDGDITELMRNPLCLANQSPPPPKRAQAGGPPTKPLDDLNDKGSNLDANTHPSAQEDEDNDGGLSDTAIEISAAQAVSRAGQQSLWLAVSFQHAIGSVCQEQALPKNLLSLILFNPPVTKTPSTQMESWKDVVTSLFPTADISSATSQEDDVDIEARIMMTEDAPNITAKEVIETLEAYGKDRGGKSTLFLPDHETTIKFRGVYHAESIIATMAYLSSSITSTNHQEIPDIHAFKNTYRTIGVSKRCCPICTKLLSLLTHTHRNALISLEPLTVLCSHPNIYPTSLPPLVPSDVAERLVKWLEELLKDELVKLVKKKRRSSGVSVESATSQDSKGESPKKQKGGAVTTIVKAGGQVMTPGGMRKFVKWGGKGKKKGQVGERGQGQGLKASCPSIRRLGMTLSFPVELILSAIMVSIVLFDLLFIAPAFKDARTSVMFWGAVEYGYHSPLFPIRKQTASERTYVVQPGPFGRYDEAKGG</sequence>
<keyword evidence="4" id="KW-1185">Reference proteome</keyword>
<dbReference type="Proteomes" id="UP000267821">
    <property type="component" value="Unassembled WGS sequence"/>
</dbReference>
<feature type="compositionally biased region" description="Polar residues" evidence="1">
    <location>
        <begin position="671"/>
        <end position="681"/>
    </location>
</feature>
<feature type="region of interest" description="Disordered" evidence="1">
    <location>
        <begin position="671"/>
        <end position="694"/>
    </location>
</feature>
<reference evidence="3 4" key="1">
    <citation type="journal article" date="2018" name="Nat. Ecol. Evol.">
        <title>Pezizomycetes genomes reveal the molecular basis of ectomycorrhizal truffle lifestyle.</title>
        <authorList>
            <person name="Murat C."/>
            <person name="Payen T."/>
            <person name="Noel B."/>
            <person name="Kuo A."/>
            <person name="Morin E."/>
            <person name="Chen J."/>
            <person name="Kohler A."/>
            <person name="Krizsan K."/>
            <person name="Balestrini R."/>
            <person name="Da Silva C."/>
            <person name="Montanini B."/>
            <person name="Hainaut M."/>
            <person name="Levati E."/>
            <person name="Barry K.W."/>
            <person name="Belfiori B."/>
            <person name="Cichocki N."/>
            <person name="Clum A."/>
            <person name="Dockter R.B."/>
            <person name="Fauchery L."/>
            <person name="Guy J."/>
            <person name="Iotti M."/>
            <person name="Le Tacon F."/>
            <person name="Lindquist E.A."/>
            <person name="Lipzen A."/>
            <person name="Malagnac F."/>
            <person name="Mello A."/>
            <person name="Molinier V."/>
            <person name="Miyauchi S."/>
            <person name="Poulain J."/>
            <person name="Riccioni C."/>
            <person name="Rubini A."/>
            <person name="Sitrit Y."/>
            <person name="Splivallo R."/>
            <person name="Traeger S."/>
            <person name="Wang M."/>
            <person name="Zifcakova L."/>
            <person name="Wipf D."/>
            <person name="Zambonelli A."/>
            <person name="Paolocci F."/>
            <person name="Nowrousian M."/>
            <person name="Ottonello S."/>
            <person name="Baldrian P."/>
            <person name="Spatafora J.W."/>
            <person name="Henrissat B."/>
            <person name="Nagy L.G."/>
            <person name="Aury J.M."/>
            <person name="Wincker P."/>
            <person name="Grigoriev I.V."/>
            <person name="Bonfante P."/>
            <person name="Martin F.M."/>
        </authorList>
    </citation>
    <scope>NUCLEOTIDE SEQUENCE [LARGE SCALE GENOMIC DNA]</scope>
    <source>
        <strain evidence="3 4">ATCC MYA-4762</strain>
    </source>
</reference>
<dbReference type="EMBL" id="ML121546">
    <property type="protein sequence ID" value="RPB23424.1"/>
    <property type="molecule type" value="Genomic_DNA"/>
</dbReference>
<keyword evidence="2" id="KW-0472">Membrane</keyword>
<proteinExistence type="predicted"/>
<name>A0A3N4LKK0_9PEZI</name>
<evidence type="ECO:0000313" key="3">
    <source>
        <dbReference type="EMBL" id="RPB23424.1"/>
    </source>
</evidence>
<keyword evidence="2" id="KW-1133">Transmembrane helix</keyword>
<feature type="compositionally biased region" description="Polar residues" evidence="1">
    <location>
        <begin position="391"/>
        <end position="402"/>
    </location>
</feature>
<dbReference type="AlphaFoldDB" id="A0A3N4LKK0"/>
<protein>
    <submittedName>
        <fullName evidence="3">Uncharacterized protein</fullName>
    </submittedName>
</protein>
<dbReference type="InParanoid" id="A0A3N4LKK0"/>
<feature type="transmembrane region" description="Helical" evidence="2">
    <location>
        <begin position="756"/>
        <end position="777"/>
    </location>
</feature>
<evidence type="ECO:0000256" key="1">
    <source>
        <dbReference type="SAM" id="MobiDB-lite"/>
    </source>
</evidence>
<feature type="region of interest" description="Disordered" evidence="1">
    <location>
        <begin position="107"/>
        <end position="132"/>
    </location>
</feature>
<feature type="region of interest" description="Disordered" evidence="1">
    <location>
        <begin position="362"/>
        <end position="414"/>
    </location>
</feature>
<evidence type="ECO:0000256" key="2">
    <source>
        <dbReference type="SAM" id="Phobius"/>
    </source>
</evidence>